<dbReference type="AlphaFoldDB" id="A0A3P3VR41"/>
<keyword evidence="4 5" id="KW-0697">Rotamase</keyword>
<dbReference type="EMBL" id="QWEZ01000001">
    <property type="protein sequence ID" value="RRJ85261.1"/>
    <property type="molecule type" value="Genomic_DNA"/>
</dbReference>
<dbReference type="InterPro" id="IPR046357">
    <property type="entry name" value="PPIase_dom_sf"/>
</dbReference>
<feature type="domain" description="PpiC" evidence="8">
    <location>
        <begin position="187"/>
        <end position="288"/>
    </location>
</feature>
<evidence type="ECO:0000259" key="8">
    <source>
        <dbReference type="PROSITE" id="PS50198"/>
    </source>
</evidence>
<keyword evidence="10" id="KW-1185">Reference proteome</keyword>
<dbReference type="RefSeq" id="WP_125015687.1">
    <property type="nucleotide sequence ID" value="NZ_QWEZ01000001.1"/>
</dbReference>
<evidence type="ECO:0000256" key="4">
    <source>
        <dbReference type="ARBA" id="ARBA00023110"/>
    </source>
</evidence>
<dbReference type="SUPFAM" id="SSF54534">
    <property type="entry name" value="FKBP-like"/>
    <property type="match status" value="1"/>
</dbReference>
<organism evidence="9 10">
    <name type="scientific">Aestuariirhabdus litorea</name>
    <dbReference type="NCBI Taxonomy" id="2528527"/>
    <lineage>
        <taxon>Bacteria</taxon>
        <taxon>Pseudomonadati</taxon>
        <taxon>Pseudomonadota</taxon>
        <taxon>Gammaproteobacteria</taxon>
        <taxon>Oceanospirillales</taxon>
        <taxon>Aestuariirhabdaceae</taxon>
        <taxon>Aestuariirhabdus</taxon>
    </lineage>
</organism>
<dbReference type="InterPro" id="IPR027304">
    <property type="entry name" value="Trigger_fact/SurA_dom_sf"/>
</dbReference>
<feature type="chain" id="PRO_5018084019" description="peptidylprolyl isomerase" evidence="7">
    <location>
        <begin position="32"/>
        <end position="359"/>
    </location>
</feature>
<dbReference type="PROSITE" id="PS01096">
    <property type="entry name" value="PPIC_PPIASE_1"/>
    <property type="match status" value="1"/>
</dbReference>
<dbReference type="Pfam" id="PF13616">
    <property type="entry name" value="Rotamase_3"/>
    <property type="match status" value="1"/>
</dbReference>
<dbReference type="EC" id="5.2.1.8" evidence="3"/>
<evidence type="ECO:0000256" key="1">
    <source>
        <dbReference type="ARBA" id="ARBA00000971"/>
    </source>
</evidence>
<evidence type="ECO:0000256" key="3">
    <source>
        <dbReference type="ARBA" id="ARBA00013194"/>
    </source>
</evidence>
<reference evidence="9 10" key="2">
    <citation type="submission" date="2018-12" db="EMBL/GenBank/DDBJ databases">
        <title>Simiduia agarivorans gen. nov., sp. nov., a marine, agarolytic bacterium isolated from shallow coastal water from Keelung, Taiwan.</title>
        <authorList>
            <person name="Shieh W.Y."/>
        </authorList>
    </citation>
    <scope>NUCLEOTIDE SEQUENCE [LARGE SCALE GENOMIC DNA]</scope>
    <source>
        <strain evidence="9 10">GTF-13</strain>
    </source>
</reference>
<keyword evidence="5" id="KW-0413">Isomerase</keyword>
<evidence type="ECO:0000256" key="5">
    <source>
        <dbReference type="PROSITE-ProRule" id="PRU00278"/>
    </source>
</evidence>
<dbReference type="SUPFAM" id="SSF109998">
    <property type="entry name" value="Triger factor/SurA peptide-binding domain-like"/>
    <property type="match status" value="1"/>
</dbReference>
<dbReference type="PANTHER" id="PTHR47245:SF2">
    <property type="entry name" value="PEPTIDYL-PROLYL CIS-TRANS ISOMERASE HP_0175-RELATED"/>
    <property type="match status" value="1"/>
</dbReference>
<dbReference type="PROSITE" id="PS50198">
    <property type="entry name" value="PPIC_PPIASE_2"/>
    <property type="match status" value="1"/>
</dbReference>
<evidence type="ECO:0000256" key="7">
    <source>
        <dbReference type="SAM" id="SignalP"/>
    </source>
</evidence>
<comment type="catalytic activity">
    <reaction evidence="1">
        <text>[protein]-peptidylproline (omega=180) = [protein]-peptidylproline (omega=0)</text>
        <dbReference type="Rhea" id="RHEA:16237"/>
        <dbReference type="Rhea" id="RHEA-COMP:10747"/>
        <dbReference type="Rhea" id="RHEA-COMP:10748"/>
        <dbReference type="ChEBI" id="CHEBI:83833"/>
        <dbReference type="ChEBI" id="CHEBI:83834"/>
        <dbReference type="EC" id="5.2.1.8"/>
    </reaction>
</comment>
<keyword evidence="7" id="KW-0732">Signal</keyword>
<feature type="region of interest" description="Disordered" evidence="6">
    <location>
        <begin position="332"/>
        <end position="359"/>
    </location>
</feature>
<dbReference type="Gene3D" id="3.10.50.40">
    <property type="match status" value="1"/>
</dbReference>
<dbReference type="Pfam" id="PF13624">
    <property type="entry name" value="SurA_N_3"/>
    <property type="match status" value="1"/>
</dbReference>
<sequence>MLRGLRFWVTKKRAAWRVCALCCLGAAPAWGQQCVQQNGDNAPEGVKVAATVNGMEIGDIELRASESLTARERYYHFSVPEGDEGGFRREVLDLLVDSRLLAKEALKRGLTVDDPSIQANLANLDGQYGDNPAWEAQRANILAFHQCRQERIQLVKQLESQVKEAASVTPEEVKAYYLRHPDKFTSPVQQRVSVILLAVAPSAPSARWQEVGELAQTLYMALEEGGDFASLALEYSGDPSAERGGDMGFIHQGMLGETVEEALDGAEVGDLLKPIRLLEGWLIIRLDERNPQKLNALADVYDRAEALAKREQGEQRWMELIKRLRSQSDISLSEEYRQPAGVAAGAEEPPEPTRGEPGS</sequence>
<comment type="similarity">
    <text evidence="2">Belongs to the PpiC/parvulin rotamase family.</text>
</comment>
<dbReference type="InterPro" id="IPR023058">
    <property type="entry name" value="PPIase_PpiC_CS"/>
</dbReference>
<accession>A0A3P3VR41</accession>
<evidence type="ECO:0000256" key="6">
    <source>
        <dbReference type="SAM" id="MobiDB-lite"/>
    </source>
</evidence>
<dbReference type="Proteomes" id="UP000280792">
    <property type="component" value="Unassembled WGS sequence"/>
</dbReference>
<comment type="caution">
    <text evidence="9">The sequence shown here is derived from an EMBL/GenBank/DDBJ whole genome shotgun (WGS) entry which is preliminary data.</text>
</comment>
<evidence type="ECO:0000313" key="9">
    <source>
        <dbReference type="EMBL" id="RRJ85261.1"/>
    </source>
</evidence>
<dbReference type="PANTHER" id="PTHR47245">
    <property type="entry name" value="PEPTIDYLPROLYL ISOMERASE"/>
    <property type="match status" value="1"/>
</dbReference>
<proteinExistence type="inferred from homology"/>
<dbReference type="Gene3D" id="1.10.4030.10">
    <property type="entry name" value="Porin chaperone SurA, peptide-binding domain"/>
    <property type="match status" value="1"/>
</dbReference>
<dbReference type="InterPro" id="IPR050245">
    <property type="entry name" value="PrsA_foldase"/>
</dbReference>
<evidence type="ECO:0000256" key="2">
    <source>
        <dbReference type="ARBA" id="ARBA00007656"/>
    </source>
</evidence>
<gene>
    <name evidence="9" type="ORF">D0544_09420</name>
</gene>
<evidence type="ECO:0000313" key="10">
    <source>
        <dbReference type="Proteomes" id="UP000280792"/>
    </source>
</evidence>
<name>A0A3P3VR41_9GAMM</name>
<feature type="signal peptide" evidence="7">
    <location>
        <begin position="1"/>
        <end position="31"/>
    </location>
</feature>
<dbReference type="InterPro" id="IPR000297">
    <property type="entry name" value="PPIase_PpiC"/>
</dbReference>
<dbReference type="GO" id="GO:0003755">
    <property type="term" value="F:peptidyl-prolyl cis-trans isomerase activity"/>
    <property type="evidence" value="ECO:0007669"/>
    <property type="project" value="UniProtKB-KW"/>
</dbReference>
<reference evidence="9 10" key="1">
    <citation type="submission" date="2018-08" db="EMBL/GenBank/DDBJ databases">
        <authorList>
            <person name="Khan S.A."/>
        </authorList>
    </citation>
    <scope>NUCLEOTIDE SEQUENCE [LARGE SCALE GENOMIC DNA]</scope>
    <source>
        <strain evidence="9 10">GTF-13</strain>
    </source>
</reference>
<protein>
    <recommendedName>
        <fullName evidence="3">peptidylprolyl isomerase</fullName>
        <ecNumber evidence="3">5.2.1.8</ecNumber>
    </recommendedName>
</protein>